<protein>
    <submittedName>
        <fullName evidence="2">Uncharacterized protein</fullName>
    </submittedName>
</protein>
<dbReference type="EnsemblMetazoa" id="CJA38505.1">
    <property type="protein sequence ID" value="CJA38505.1"/>
    <property type="gene ID" value="WBGene00214352"/>
</dbReference>
<organism evidence="2 3">
    <name type="scientific">Caenorhabditis japonica</name>
    <dbReference type="NCBI Taxonomy" id="281687"/>
    <lineage>
        <taxon>Eukaryota</taxon>
        <taxon>Metazoa</taxon>
        <taxon>Ecdysozoa</taxon>
        <taxon>Nematoda</taxon>
        <taxon>Chromadorea</taxon>
        <taxon>Rhabditida</taxon>
        <taxon>Rhabditina</taxon>
        <taxon>Rhabditomorpha</taxon>
        <taxon>Rhabditoidea</taxon>
        <taxon>Rhabditidae</taxon>
        <taxon>Peloderinae</taxon>
        <taxon>Caenorhabditis</taxon>
    </lineage>
</organism>
<keyword evidence="3" id="KW-1185">Reference proteome</keyword>
<keyword evidence="1" id="KW-1133">Transmembrane helix</keyword>
<name>A0A8R1EKQ7_CAEJA</name>
<evidence type="ECO:0000313" key="3">
    <source>
        <dbReference type="Proteomes" id="UP000005237"/>
    </source>
</evidence>
<keyword evidence="1" id="KW-0472">Membrane</keyword>
<evidence type="ECO:0000313" key="2">
    <source>
        <dbReference type="EnsemblMetazoa" id="CJA38505.1"/>
    </source>
</evidence>
<proteinExistence type="predicted"/>
<dbReference type="AlphaFoldDB" id="A0A8R1EKQ7"/>
<reference evidence="3" key="1">
    <citation type="submission" date="2010-08" db="EMBL/GenBank/DDBJ databases">
        <authorList>
            <consortium name="Caenorhabditis japonica Sequencing Consortium"/>
            <person name="Wilson R.K."/>
        </authorList>
    </citation>
    <scope>NUCLEOTIDE SEQUENCE [LARGE SCALE GENOMIC DNA]</scope>
    <source>
        <strain evidence="3">DF5081</strain>
    </source>
</reference>
<sequence length="264" mass="29449">MKNTIEQNTCTVIYLFSPTWLISASPSVDFAPIYSIDAVVLDELLREIVDSSMSDLRHRLQEAVFATAFRRRIQQHATSSVTPSKDKEISAIDRLLDDYIKPQKLSLALETFTTTPRPVQLVTIDDVAFAEGSGDPYNSLPGRMFDDAYKESMSSAAASSSPKLPRVPVWIAILVSAACVLTFFLLIGTVVYFISHKRSQKVQNFGLRRRRMMPDPMTVQSLCHTTSPCHIRTIPISSNFSNSSRPTSCILEQDRAASSIWAQP</sequence>
<keyword evidence="1" id="KW-0812">Transmembrane</keyword>
<accession>A0A8R1EKQ7</accession>
<reference evidence="2" key="2">
    <citation type="submission" date="2022-06" db="UniProtKB">
        <authorList>
            <consortium name="EnsemblMetazoa"/>
        </authorList>
    </citation>
    <scope>IDENTIFICATION</scope>
    <source>
        <strain evidence="2">DF5081</strain>
    </source>
</reference>
<dbReference type="Proteomes" id="UP000005237">
    <property type="component" value="Unassembled WGS sequence"/>
</dbReference>
<feature type="transmembrane region" description="Helical" evidence="1">
    <location>
        <begin position="169"/>
        <end position="194"/>
    </location>
</feature>
<evidence type="ECO:0000256" key="1">
    <source>
        <dbReference type="SAM" id="Phobius"/>
    </source>
</evidence>